<evidence type="ECO:0000313" key="11">
    <source>
        <dbReference type="Proteomes" id="UP000218231"/>
    </source>
</evidence>
<organism evidence="10 11">
    <name type="scientific">Diploscapter pachys</name>
    <dbReference type="NCBI Taxonomy" id="2018661"/>
    <lineage>
        <taxon>Eukaryota</taxon>
        <taxon>Metazoa</taxon>
        <taxon>Ecdysozoa</taxon>
        <taxon>Nematoda</taxon>
        <taxon>Chromadorea</taxon>
        <taxon>Rhabditida</taxon>
        <taxon>Rhabditina</taxon>
        <taxon>Rhabditomorpha</taxon>
        <taxon>Rhabditoidea</taxon>
        <taxon>Rhabditidae</taxon>
        <taxon>Diploscapter</taxon>
    </lineage>
</organism>
<dbReference type="Pfam" id="PF00675">
    <property type="entry name" value="Peptidase_M16"/>
    <property type="match status" value="1"/>
</dbReference>
<sequence length="706" mass="81220">MPVIGKNEQLLPNYVGDRPRSSVLLIRSSALRFSTSLAMEFNSNMIAKRFDSILKSQEDSREYRGLELSNELRVLLVSDPTTDKSAVAMDVNVGHLMDSWDLPGTAHFAEHMLFLGTAKYPEEDEYFKFITSNAGMSNAFTAPNHTNYHFDVKPDQLQGALDRFVQFFLTPQFTESATEREVCAVDSEHSNNLKDDGWRNMQVDRHMSKPGHDYGKFGTGNKKTLMEDARTKGIEPRKALLEFHKQWYSSNIMCLCIVGKESLDELENLMTSLDFGAIENKSVERKQWLDHPYQGESLGKRIEIVPVKDTRSLKLVFPMPDLSMEYKSQPARYLSHLIGHEAKGSLPLELKCRGWVSSLFSGHDSPASGFGAFEIKVDLSPEGLEHTEEIVALIFAYIGMLRKVGVQRWIHDELQLKSATNFRFQDKQTPLDLAQTAAEKLQYIPMNDILSSNYLIEEFKPDRITELLSMLTPQNFYYRVVAQKFAGQEGNTHEPVYGTEMKISRIETNSITKFQEAMENGHPSFHLPEKNTFIATKFDLKPREENNSSIPELLCDTDYLRLWFLQDDEYKLPKAVTKISITTPMVAHDPKNTFLSNLWSWCFTDDLAKDTYNAKLAGLRQSISMGRFGTFIKVNGYDEKTPEFTKFLANRMINYKIDRVRFNVLFEMLKRTLRNHAHNQPYELSQHYLRLLIDEKYWSKEQLLAV</sequence>
<dbReference type="GO" id="GO:0005829">
    <property type="term" value="C:cytosol"/>
    <property type="evidence" value="ECO:0007669"/>
    <property type="project" value="TreeGrafter"/>
</dbReference>
<dbReference type="GO" id="GO:0004222">
    <property type="term" value="F:metalloendopeptidase activity"/>
    <property type="evidence" value="ECO:0007669"/>
    <property type="project" value="TreeGrafter"/>
</dbReference>
<dbReference type="GO" id="GO:0051603">
    <property type="term" value="P:proteolysis involved in protein catabolic process"/>
    <property type="evidence" value="ECO:0007669"/>
    <property type="project" value="TreeGrafter"/>
</dbReference>
<keyword evidence="4" id="KW-0378">Hydrolase</keyword>
<dbReference type="Pfam" id="PF05193">
    <property type="entry name" value="Peptidase_M16_C"/>
    <property type="match status" value="1"/>
</dbReference>
<comment type="similarity">
    <text evidence="1">Belongs to the peptidase M16 family.</text>
</comment>
<dbReference type="GO" id="GO:0005739">
    <property type="term" value="C:mitochondrion"/>
    <property type="evidence" value="ECO:0007669"/>
    <property type="project" value="TreeGrafter"/>
</dbReference>
<dbReference type="PANTHER" id="PTHR43690">
    <property type="entry name" value="NARDILYSIN"/>
    <property type="match status" value="1"/>
</dbReference>
<keyword evidence="6" id="KW-0482">Metalloprotease</keyword>
<dbReference type="Proteomes" id="UP000218231">
    <property type="component" value="Unassembled WGS sequence"/>
</dbReference>
<keyword evidence="11" id="KW-1185">Reference proteome</keyword>
<proteinExistence type="inferred from homology"/>
<feature type="non-terminal residue" evidence="10">
    <location>
        <position position="706"/>
    </location>
</feature>
<protein>
    <recommendedName>
        <fullName evidence="12">Peptidase M16 N-terminal domain-containing protein</fullName>
    </recommendedName>
</protein>
<dbReference type="STRING" id="2018661.A0A2A2KYZ4"/>
<dbReference type="FunFam" id="3.30.830.10:FF:000005">
    <property type="entry name" value="nardilysin isoform X1"/>
    <property type="match status" value="1"/>
</dbReference>
<dbReference type="Pfam" id="PF16187">
    <property type="entry name" value="Peptidase_M16_M"/>
    <property type="match status" value="1"/>
</dbReference>
<comment type="caution">
    <text evidence="10">The sequence shown here is derived from an EMBL/GenBank/DDBJ whole genome shotgun (WGS) entry which is preliminary data.</text>
</comment>
<dbReference type="InterPro" id="IPR011249">
    <property type="entry name" value="Metalloenz_LuxS/M16"/>
</dbReference>
<dbReference type="InterPro" id="IPR007863">
    <property type="entry name" value="Peptidase_M16_C"/>
</dbReference>
<evidence type="ECO:0000256" key="2">
    <source>
        <dbReference type="ARBA" id="ARBA00022670"/>
    </source>
</evidence>
<evidence type="ECO:0000256" key="3">
    <source>
        <dbReference type="ARBA" id="ARBA00022723"/>
    </source>
</evidence>
<dbReference type="InterPro" id="IPR011765">
    <property type="entry name" value="Pept_M16_N"/>
</dbReference>
<dbReference type="EMBL" id="LIAE01007450">
    <property type="protein sequence ID" value="PAV79221.1"/>
    <property type="molecule type" value="Genomic_DNA"/>
</dbReference>
<dbReference type="FunFam" id="3.30.830.10:FF:000004">
    <property type="entry name" value="Putative insulin-degrading enzyme"/>
    <property type="match status" value="1"/>
</dbReference>
<accession>A0A2A2KYZ4</accession>
<dbReference type="InterPro" id="IPR032632">
    <property type="entry name" value="Peptidase_M16_M"/>
</dbReference>
<dbReference type="InterPro" id="IPR050626">
    <property type="entry name" value="Peptidase_M16"/>
</dbReference>
<feature type="domain" description="Peptidase M16 N-terminal" evidence="7">
    <location>
        <begin position="73"/>
        <end position="210"/>
    </location>
</feature>
<evidence type="ECO:0000256" key="1">
    <source>
        <dbReference type="ARBA" id="ARBA00007261"/>
    </source>
</evidence>
<name>A0A2A2KYZ4_9BILA</name>
<evidence type="ECO:0000256" key="6">
    <source>
        <dbReference type="ARBA" id="ARBA00023049"/>
    </source>
</evidence>
<evidence type="ECO:0000313" key="10">
    <source>
        <dbReference type="EMBL" id="PAV79221.1"/>
    </source>
</evidence>
<dbReference type="Gene3D" id="3.30.830.10">
    <property type="entry name" value="Metalloenzyme, LuxS/M16 peptidase-like"/>
    <property type="match status" value="3"/>
</dbReference>
<evidence type="ECO:0000259" key="9">
    <source>
        <dbReference type="Pfam" id="PF16187"/>
    </source>
</evidence>
<evidence type="ECO:0000259" key="7">
    <source>
        <dbReference type="Pfam" id="PF00675"/>
    </source>
</evidence>
<dbReference type="OrthoDB" id="7784541at2759"/>
<dbReference type="GO" id="GO:0046872">
    <property type="term" value="F:metal ion binding"/>
    <property type="evidence" value="ECO:0007669"/>
    <property type="project" value="UniProtKB-KW"/>
</dbReference>
<dbReference type="GO" id="GO:0043171">
    <property type="term" value="P:peptide catabolic process"/>
    <property type="evidence" value="ECO:0007669"/>
    <property type="project" value="TreeGrafter"/>
</dbReference>
<reference evidence="10 11" key="1">
    <citation type="journal article" date="2017" name="Curr. Biol.">
        <title>Genome architecture and evolution of a unichromosomal asexual nematode.</title>
        <authorList>
            <person name="Fradin H."/>
            <person name="Zegar C."/>
            <person name="Gutwein M."/>
            <person name="Lucas J."/>
            <person name="Kovtun M."/>
            <person name="Corcoran D."/>
            <person name="Baugh L.R."/>
            <person name="Kiontke K."/>
            <person name="Gunsalus K."/>
            <person name="Fitch D.H."/>
            <person name="Piano F."/>
        </authorList>
    </citation>
    <scope>NUCLEOTIDE SEQUENCE [LARGE SCALE GENOMIC DNA]</scope>
    <source>
        <strain evidence="10">PF1309</strain>
    </source>
</reference>
<keyword evidence="5" id="KW-0862">Zinc</keyword>
<dbReference type="AlphaFoldDB" id="A0A2A2KYZ4"/>
<feature type="domain" description="Peptidase M16 C-terminal" evidence="8">
    <location>
        <begin position="237"/>
        <end position="415"/>
    </location>
</feature>
<keyword evidence="3" id="KW-0479">Metal-binding</keyword>
<keyword evidence="2" id="KW-0645">Protease</keyword>
<feature type="domain" description="Peptidase M16 middle/third" evidence="9">
    <location>
        <begin position="422"/>
        <end position="705"/>
    </location>
</feature>
<dbReference type="PANTHER" id="PTHR43690:SF18">
    <property type="entry name" value="INSULIN-DEGRADING ENZYME-RELATED"/>
    <property type="match status" value="1"/>
</dbReference>
<dbReference type="SUPFAM" id="SSF63411">
    <property type="entry name" value="LuxS/MPP-like metallohydrolase"/>
    <property type="match status" value="3"/>
</dbReference>
<evidence type="ECO:0000256" key="4">
    <source>
        <dbReference type="ARBA" id="ARBA00022801"/>
    </source>
</evidence>
<gene>
    <name evidence="10" type="ORF">WR25_19222</name>
</gene>
<evidence type="ECO:0000256" key="5">
    <source>
        <dbReference type="ARBA" id="ARBA00022833"/>
    </source>
</evidence>
<evidence type="ECO:0008006" key="12">
    <source>
        <dbReference type="Google" id="ProtNLM"/>
    </source>
</evidence>
<evidence type="ECO:0000259" key="8">
    <source>
        <dbReference type="Pfam" id="PF05193"/>
    </source>
</evidence>